<keyword evidence="1" id="KW-1133">Transmembrane helix</keyword>
<dbReference type="EMBL" id="CAJNDS010002114">
    <property type="protein sequence ID" value="CAE7335306.1"/>
    <property type="molecule type" value="Genomic_DNA"/>
</dbReference>
<keyword evidence="1" id="KW-0472">Membrane</keyword>
<evidence type="ECO:0000313" key="2">
    <source>
        <dbReference type="EMBL" id="CAE7335306.1"/>
    </source>
</evidence>
<organism evidence="2 3">
    <name type="scientific">Symbiodinium natans</name>
    <dbReference type="NCBI Taxonomy" id="878477"/>
    <lineage>
        <taxon>Eukaryota</taxon>
        <taxon>Sar</taxon>
        <taxon>Alveolata</taxon>
        <taxon>Dinophyceae</taxon>
        <taxon>Suessiales</taxon>
        <taxon>Symbiodiniaceae</taxon>
        <taxon>Symbiodinium</taxon>
    </lineage>
</organism>
<evidence type="ECO:0000256" key="1">
    <source>
        <dbReference type="SAM" id="Phobius"/>
    </source>
</evidence>
<accession>A0A812P068</accession>
<name>A0A812P068_9DINO</name>
<reference evidence="2" key="1">
    <citation type="submission" date="2021-02" db="EMBL/GenBank/DDBJ databases">
        <authorList>
            <person name="Dougan E. K."/>
            <person name="Rhodes N."/>
            <person name="Thang M."/>
            <person name="Chan C."/>
        </authorList>
    </citation>
    <scope>NUCLEOTIDE SEQUENCE</scope>
</reference>
<evidence type="ECO:0000313" key="3">
    <source>
        <dbReference type="Proteomes" id="UP000604046"/>
    </source>
</evidence>
<feature type="transmembrane region" description="Helical" evidence="1">
    <location>
        <begin position="84"/>
        <end position="103"/>
    </location>
</feature>
<proteinExistence type="predicted"/>
<keyword evidence="1" id="KW-0812">Transmembrane</keyword>
<dbReference type="Proteomes" id="UP000604046">
    <property type="component" value="Unassembled WGS sequence"/>
</dbReference>
<comment type="caution">
    <text evidence="2">The sequence shown here is derived from an EMBL/GenBank/DDBJ whole genome shotgun (WGS) entry which is preliminary data.</text>
</comment>
<gene>
    <name evidence="2" type="ORF">SNAT2548_LOCUS17535</name>
</gene>
<keyword evidence="3" id="KW-1185">Reference proteome</keyword>
<sequence>MGNNAARELPQPTMLELGHDLERSSAMLSSAEAGRGCELPRLYYSESFHKFMSTGGGSPSLSHGQLEEILLKVNEDLPRQPWRLWWVATYCLAALSIGSVVVCSGI</sequence>
<protein>
    <submittedName>
        <fullName evidence="2">Uncharacterized protein</fullName>
    </submittedName>
</protein>
<dbReference type="AlphaFoldDB" id="A0A812P068"/>